<dbReference type="InterPro" id="IPR050869">
    <property type="entry name" value="H3K4_H4K5_MeTrfase"/>
</dbReference>
<gene>
    <name evidence="3" type="ORF">QBC47DRAFT_457158</name>
</gene>
<dbReference type="AlphaFoldDB" id="A0AAJ0BQK2"/>
<evidence type="ECO:0000313" key="4">
    <source>
        <dbReference type="Proteomes" id="UP001239445"/>
    </source>
</evidence>
<proteinExistence type="predicted"/>
<feature type="domain" description="SET" evidence="2">
    <location>
        <begin position="24"/>
        <end position="332"/>
    </location>
</feature>
<dbReference type="PROSITE" id="PS50280">
    <property type="entry name" value="SET"/>
    <property type="match status" value="1"/>
</dbReference>
<feature type="region of interest" description="Disordered" evidence="1">
    <location>
        <begin position="1"/>
        <end position="22"/>
    </location>
</feature>
<dbReference type="Gene3D" id="2.170.270.10">
    <property type="entry name" value="SET domain"/>
    <property type="match status" value="2"/>
</dbReference>
<evidence type="ECO:0000256" key="1">
    <source>
        <dbReference type="SAM" id="MobiDB-lite"/>
    </source>
</evidence>
<keyword evidence="4" id="KW-1185">Reference proteome</keyword>
<sequence>MVDPQPGNDSGRSHDMDTTESSNPIFAIEDAPGAGRGVFARRNIQKGEVIYTADDLSVHVLFREYRGEICCQCFAYNSGEKQPVKDLLHGLAFCSKECRDIYLDKSDETCLAARAAVEKLIKMKASQSPLESKLESKPISRPTAEETAKAWDTTEIQATSIRAARAAASSGKAAKGDLKTLQRAASAPVSPDVINFLLSAVLMHYTTRNTPSRRSAFSELESEATPYVSHAELAEYTTAYLHLVCTLPTPLLPFISVSFLHDIKTRETHNSFGIRSLDDQGSEFFGYGVWPSASYFNHSCAQNLRRTRRGRTWVFSAGRDIAAGEQLYISYVSSEDSGGDTLGWRERSANLRRTWGFECVCERCGREKAADGA</sequence>
<protein>
    <recommendedName>
        <fullName evidence="2">SET domain-containing protein</fullName>
    </recommendedName>
</protein>
<dbReference type="GO" id="GO:0005634">
    <property type="term" value="C:nucleus"/>
    <property type="evidence" value="ECO:0007669"/>
    <property type="project" value="TreeGrafter"/>
</dbReference>
<reference evidence="3" key="1">
    <citation type="submission" date="2023-06" db="EMBL/GenBank/DDBJ databases">
        <title>Genome-scale phylogeny and comparative genomics of the fungal order Sordariales.</title>
        <authorList>
            <consortium name="Lawrence Berkeley National Laboratory"/>
            <person name="Hensen N."/>
            <person name="Bonometti L."/>
            <person name="Westerberg I."/>
            <person name="Brannstrom I.O."/>
            <person name="Guillou S."/>
            <person name="Cros-Aarteil S."/>
            <person name="Calhoun S."/>
            <person name="Haridas S."/>
            <person name="Kuo A."/>
            <person name="Mondo S."/>
            <person name="Pangilinan J."/>
            <person name="Riley R."/>
            <person name="Labutti K."/>
            <person name="Andreopoulos B."/>
            <person name="Lipzen A."/>
            <person name="Chen C."/>
            <person name="Yanf M."/>
            <person name="Daum C."/>
            <person name="Ng V."/>
            <person name="Clum A."/>
            <person name="Steindorff A."/>
            <person name="Ohm R."/>
            <person name="Martin F."/>
            <person name="Silar P."/>
            <person name="Natvig D."/>
            <person name="Lalanne C."/>
            <person name="Gautier V."/>
            <person name="Ament-Velasquez S.L."/>
            <person name="Kruys A."/>
            <person name="Hutchinson M.I."/>
            <person name="Powell A.J."/>
            <person name="Barry K."/>
            <person name="Miller A.N."/>
            <person name="Grigoriev I.V."/>
            <person name="Debuchy R."/>
            <person name="Gladieux P."/>
            <person name="Thoren M.H."/>
            <person name="Johannesson H."/>
        </authorList>
    </citation>
    <scope>NUCLEOTIDE SEQUENCE</scope>
    <source>
        <strain evidence="3">PSN4</strain>
    </source>
</reference>
<dbReference type="InterPro" id="IPR001214">
    <property type="entry name" value="SET_dom"/>
</dbReference>
<evidence type="ECO:0000313" key="3">
    <source>
        <dbReference type="EMBL" id="KAK1761583.1"/>
    </source>
</evidence>
<dbReference type="Pfam" id="PF00856">
    <property type="entry name" value="SET"/>
    <property type="match status" value="1"/>
</dbReference>
<dbReference type="PANTHER" id="PTHR12197">
    <property type="entry name" value="HISTONE-LYSINE N-METHYLTRANSFERASE SMYD"/>
    <property type="match status" value="1"/>
</dbReference>
<evidence type="ECO:0000259" key="2">
    <source>
        <dbReference type="PROSITE" id="PS50280"/>
    </source>
</evidence>
<dbReference type="InterPro" id="IPR046341">
    <property type="entry name" value="SET_dom_sf"/>
</dbReference>
<dbReference type="SUPFAM" id="SSF82199">
    <property type="entry name" value="SET domain"/>
    <property type="match status" value="1"/>
</dbReference>
<dbReference type="Gene3D" id="6.10.140.2220">
    <property type="match status" value="1"/>
</dbReference>
<dbReference type="Proteomes" id="UP001239445">
    <property type="component" value="Unassembled WGS sequence"/>
</dbReference>
<name>A0AAJ0BQK2_9PEZI</name>
<organism evidence="3 4">
    <name type="scientific">Echria macrotheca</name>
    <dbReference type="NCBI Taxonomy" id="438768"/>
    <lineage>
        <taxon>Eukaryota</taxon>
        <taxon>Fungi</taxon>
        <taxon>Dikarya</taxon>
        <taxon>Ascomycota</taxon>
        <taxon>Pezizomycotina</taxon>
        <taxon>Sordariomycetes</taxon>
        <taxon>Sordariomycetidae</taxon>
        <taxon>Sordariales</taxon>
        <taxon>Schizotheciaceae</taxon>
        <taxon>Echria</taxon>
    </lineage>
</organism>
<dbReference type="PANTHER" id="PTHR12197:SF294">
    <property type="entry name" value="POTENTIAL PROTEIN LYSINE METHYLTRANSFERASE SET6"/>
    <property type="match status" value="1"/>
</dbReference>
<dbReference type="EMBL" id="MU839827">
    <property type="protein sequence ID" value="KAK1761583.1"/>
    <property type="molecule type" value="Genomic_DNA"/>
</dbReference>
<dbReference type="CDD" id="cd20071">
    <property type="entry name" value="SET_SMYD"/>
    <property type="match status" value="1"/>
</dbReference>
<comment type="caution">
    <text evidence="3">The sequence shown here is derived from an EMBL/GenBank/DDBJ whole genome shotgun (WGS) entry which is preliminary data.</text>
</comment>
<accession>A0AAJ0BQK2</accession>